<dbReference type="InterPro" id="IPR051259">
    <property type="entry name" value="rRNA_Methyltransferase"/>
</dbReference>
<evidence type="ECO:0000256" key="2">
    <source>
        <dbReference type="ARBA" id="ARBA00022679"/>
    </source>
</evidence>
<dbReference type="SMART" id="SM00967">
    <property type="entry name" value="SpoU_sub_bind"/>
    <property type="match status" value="1"/>
</dbReference>
<evidence type="ECO:0000256" key="3">
    <source>
        <dbReference type="SAM" id="MobiDB-lite"/>
    </source>
</evidence>
<dbReference type="AlphaFoldDB" id="A0A7R9H162"/>
<proteinExistence type="predicted"/>
<dbReference type="EMBL" id="OD001508">
    <property type="protein sequence ID" value="CAD7402141.1"/>
    <property type="molecule type" value="Genomic_DNA"/>
</dbReference>
<dbReference type="GO" id="GO:0003723">
    <property type="term" value="F:RNA binding"/>
    <property type="evidence" value="ECO:0007669"/>
    <property type="project" value="InterPro"/>
</dbReference>
<evidence type="ECO:0000313" key="5">
    <source>
        <dbReference type="EMBL" id="CAD7402141.1"/>
    </source>
</evidence>
<dbReference type="InterPro" id="IPR029064">
    <property type="entry name" value="Ribosomal_eL30-like_sf"/>
</dbReference>
<dbReference type="GO" id="GO:0006396">
    <property type="term" value="P:RNA processing"/>
    <property type="evidence" value="ECO:0007669"/>
    <property type="project" value="InterPro"/>
</dbReference>
<reference evidence="5" key="1">
    <citation type="submission" date="2020-11" db="EMBL/GenBank/DDBJ databases">
        <authorList>
            <person name="Tran Van P."/>
        </authorList>
    </citation>
    <scope>NUCLEOTIDE SEQUENCE</scope>
</reference>
<feature type="compositionally biased region" description="Acidic residues" evidence="3">
    <location>
        <begin position="453"/>
        <end position="469"/>
    </location>
</feature>
<dbReference type="PANTHER" id="PTHR43191">
    <property type="entry name" value="RRNA METHYLTRANSFERASE 3"/>
    <property type="match status" value="1"/>
</dbReference>
<dbReference type="InterPro" id="IPR001537">
    <property type="entry name" value="SpoU_MeTrfase"/>
</dbReference>
<feature type="region of interest" description="Disordered" evidence="3">
    <location>
        <begin position="453"/>
        <end position="485"/>
    </location>
</feature>
<organism evidence="5">
    <name type="scientific">Timema poppense</name>
    <name type="common">Walking stick</name>
    <dbReference type="NCBI Taxonomy" id="170557"/>
    <lineage>
        <taxon>Eukaryota</taxon>
        <taxon>Metazoa</taxon>
        <taxon>Ecdysozoa</taxon>
        <taxon>Arthropoda</taxon>
        <taxon>Hexapoda</taxon>
        <taxon>Insecta</taxon>
        <taxon>Pterygota</taxon>
        <taxon>Neoptera</taxon>
        <taxon>Polyneoptera</taxon>
        <taxon>Phasmatodea</taxon>
        <taxon>Timematodea</taxon>
        <taxon>Timematoidea</taxon>
        <taxon>Timematidae</taxon>
        <taxon>Timema</taxon>
    </lineage>
</organism>
<feature type="domain" description="RNA 2-O ribose methyltransferase substrate binding" evidence="4">
    <location>
        <begin position="287"/>
        <end position="357"/>
    </location>
</feature>
<evidence type="ECO:0000256" key="1">
    <source>
        <dbReference type="ARBA" id="ARBA00022603"/>
    </source>
</evidence>
<dbReference type="InterPro" id="IPR029026">
    <property type="entry name" value="tRNA_m1G_MTases_N"/>
</dbReference>
<dbReference type="SUPFAM" id="SSF55315">
    <property type="entry name" value="L30e-like"/>
    <property type="match status" value="1"/>
</dbReference>
<dbReference type="SUPFAM" id="SSF75217">
    <property type="entry name" value="alpha/beta knot"/>
    <property type="match status" value="1"/>
</dbReference>
<evidence type="ECO:0000259" key="4">
    <source>
        <dbReference type="SMART" id="SM00967"/>
    </source>
</evidence>
<keyword evidence="1" id="KW-0489">Methyltransferase</keyword>
<dbReference type="InterPro" id="IPR013123">
    <property type="entry name" value="SpoU_subst-bd"/>
</dbReference>
<name>A0A7R9H162_TIMPO</name>
<dbReference type="CDD" id="cd18106">
    <property type="entry name" value="SpoU-like_RNMTL1"/>
    <property type="match status" value="1"/>
</dbReference>
<accession>A0A7R9H162</accession>
<dbReference type="GO" id="GO:0005737">
    <property type="term" value="C:cytoplasm"/>
    <property type="evidence" value="ECO:0007669"/>
    <property type="project" value="UniProtKB-ARBA"/>
</dbReference>
<gene>
    <name evidence="5" type="ORF">TPSB3V08_LOCUS3445</name>
</gene>
<dbReference type="InterPro" id="IPR029028">
    <property type="entry name" value="Alpha/beta_knot_MTases"/>
</dbReference>
<dbReference type="GO" id="GO:0008173">
    <property type="term" value="F:RNA methyltransferase activity"/>
    <property type="evidence" value="ECO:0007669"/>
    <property type="project" value="InterPro"/>
</dbReference>
<sequence length="585" mass="66436">MVKVALSHALPLPSPFLALPVLKYLDLKEWANKGREAPEGLTQTIELRYWSLNHKACWLRTFSYDLHRASSSPVTYERPEYRPNPLQEAQPIYIAIKHNFNGFEVMRYYGRWVHRKPLRVINPEDNHSQSTRNEKLSIEKQFLKYQPKNKEINDECNDNDPSTLEDNLNNNKHSNYQEESEIIELEPQTQFSSSASKSLKSLSKTKRRKCTRIFVDRVWNRQGKSTLSRYTKLGSNHNVTSNIVLCESSASDHTSIEACSQNSYTIKNNIMTLVKSKNKREKGKLILLEGKRLIADAILSGFPLQMVFFSRLSDLKNLNLPSFGVQVYKLPYKTLSLWSDVSTSPGIVGIMKIPPVDKKMPGPEDLPLTILCDNIREPGNLGTILRTAAAVGCHQVLLTKGCVDLWSPKVLRSGAGSHFRLRIHKDVTPENYYKYIDEDSSIFLADNNVGIEQEEESLDNSSESDSESENESKIDSSEHDIDNSEPISQMNYDCISLVPYYSINYTSQNSIVLVIGGETEGLSNFSYSLAYNRSGMRLNVPLSNNVNSLNTGTALGIIAFEIKRQFLSKQQIYKQDIKQSVEHSF</sequence>
<feature type="compositionally biased region" description="Basic and acidic residues" evidence="3">
    <location>
        <begin position="470"/>
        <end position="482"/>
    </location>
</feature>
<dbReference type="PANTHER" id="PTHR43191:SF2">
    <property type="entry name" value="RRNA METHYLTRANSFERASE 3, MITOCHONDRIAL"/>
    <property type="match status" value="1"/>
</dbReference>
<keyword evidence="2" id="KW-0808">Transferase</keyword>
<dbReference type="Pfam" id="PF00588">
    <property type="entry name" value="SpoU_methylase"/>
    <property type="match status" value="1"/>
</dbReference>
<dbReference type="Gene3D" id="3.30.1330.30">
    <property type="match status" value="1"/>
</dbReference>
<dbReference type="GO" id="GO:0032259">
    <property type="term" value="P:methylation"/>
    <property type="evidence" value="ECO:0007669"/>
    <property type="project" value="UniProtKB-KW"/>
</dbReference>
<dbReference type="Gene3D" id="3.40.1280.10">
    <property type="match status" value="1"/>
</dbReference>
<protein>
    <recommendedName>
        <fullName evidence="4">RNA 2-O ribose methyltransferase substrate binding domain-containing protein</fullName>
    </recommendedName>
</protein>